<dbReference type="PANTHER" id="PTHR46060:SF1">
    <property type="entry name" value="MARINER MOS1 TRANSPOSASE-LIKE PROTEIN"/>
    <property type="match status" value="1"/>
</dbReference>
<proteinExistence type="predicted"/>
<gene>
    <name evidence="1" type="ORF">HNY73_020862</name>
</gene>
<dbReference type="Pfam" id="PF01359">
    <property type="entry name" value="Transposase_1"/>
    <property type="match status" value="1"/>
</dbReference>
<name>A0A8T0E9I5_ARGBR</name>
<sequence>MGDIHTLTLRRTKNTYSNFKKGRTINAVYYANLLDKLYSKIKEKRPGVDKKNVPFHQDKAPIHTPVIVMATLPELKFKILPRASYSPDMAPSDYGLFTNLKKYLAGRKFCSDIEVISAKNAYFEVIEESSYKEGVQALPHL</sequence>
<dbReference type="EMBL" id="JABXBU010002230">
    <property type="protein sequence ID" value="KAF8767996.1"/>
    <property type="molecule type" value="Genomic_DNA"/>
</dbReference>
<evidence type="ECO:0000313" key="1">
    <source>
        <dbReference type="EMBL" id="KAF8767996.1"/>
    </source>
</evidence>
<comment type="caution">
    <text evidence="1">The sequence shown here is derived from an EMBL/GenBank/DDBJ whole genome shotgun (WGS) entry which is preliminary data.</text>
</comment>
<keyword evidence="2" id="KW-1185">Reference proteome</keyword>
<dbReference type="Gene3D" id="3.30.420.10">
    <property type="entry name" value="Ribonuclease H-like superfamily/Ribonuclease H"/>
    <property type="match status" value="1"/>
</dbReference>
<reference evidence="1" key="2">
    <citation type="submission" date="2020-06" db="EMBL/GenBank/DDBJ databases">
        <authorList>
            <person name="Sheffer M."/>
        </authorList>
    </citation>
    <scope>NUCLEOTIDE SEQUENCE</scope>
</reference>
<accession>A0A8T0E9I5</accession>
<dbReference type="GO" id="GO:0003676">
    <property type="term" value="F:nucleic acid binding"/>
    <property type="evidence" value="ECO:0007669"/>
    <property type="project" value="InterPro"/>
</dbReference>
<evidence type="ECO:0000313" key="2">
    <source>
        <dbReference type="Proteomes" id="UP000807504"/>
    </source>
</evidence>
<dbReference type="AlphaFoldDB" id="A0A8T0E9I5"/>
<dbReference type="PANTHER" id="PTHR46060">
    <property type="entry name" value="MARINER MOS1 TRANSPOSASE-LIKE PROTEIN"/>
    <property type="match status" value="1"/>
</dbReference>
<dbReference type="InterPro" id="IPR001888">
    <property type="entry name" value="Transposase_1"/>
</dbReference>
<reference evidence="1" key="1">
    <citation type="journal article" date="2020" name="bioRxiv">
        <title>Chromosome-level reference genome of the European wasp spider Argiope bruennichi: a resource for studies on range expansion and evolutionary adaptation.</title>
        <authorList>
            <person name="Sheffer M.M."/>
            <person name="Hoppe A."/>
            <person name="Krehenwinkel H."/>
            <person name="Uhl G."/>
            <person name="Kuss A.W."/>
            <person name="Jensen L."/>
            <person name="Jensen C."/>
            <person name="Gillespie R.G."/>
            <person name="Hoff K.J."/>
            <person name="Prost S."/>
        </authorList>
    </citation>
    <scope>NUCLEOTIDE SEQUENCE</scope>
</reference>
<dbReference type="InterPro" id="IPR052709">
    <property type="entry name" value="Transposase-MT_Hybrid"/>
</dbReference>
<organism evidence="1 2">
    <name type="scientific">Argiope bruennichi</name>
    <name type="common">Wasp spider</name>
    <name type="synonym">Aranea bruennichi</name>
    <dbReference type="NCBI Taxonomy" id="94029"/>
    <lineage>
        <taxon>Eukaryota</taxon>
        <taxon>Metazoa</taxon>
        <taxon>Ecdysozoa</taxon>
        <taxon>Arthropoda</taxon>
        <taxon>Chelicerata</taxon>
        <taxon>Arachnida</taxon>
        <taxon>Araneae</taxon>
        <taxon>Araneomorphae</taxon>
        <taxon>Entelegynae</taxon>
        <taxon>Araneoidea</taxon>
        <taxon>Araneidae</taxon>
        <taxon>Argiope</taxon>
    </lineage>
</organism>
<protein>
    <submittedName>
        <fullName evidence="1">Mariner Mos1 transposase like protein</fullName>
    </submittedName>
</protein>
<dbReference type="Proteomes" id="UP000807504">
    <property type="component" value="Unassembled WGS sequence"/>
</dbReference>
<dbReference type="InterPro" id="IPR036397">
    <property type="entry name" value="RNaseH_sf"/>
</dbReference>